<dbReference type="EMBL" id="BAABBV010000001">
    <property type="protein sequence ID" value="GAA4153847.1"/>
    <property type="molecule type" value="Genomic_DNA"/>
</dbReference>
<gene>
    <name evidence="1" type="ORF">GCM10022286_00730</name>
</gene>
<proteinExistence type="predicted"/>
<evidence type="ECO:0008006" key="3">
    <source>
        <dbReference type="Google" id="ProtNLM"/>
    </source>
</evidence>
<protein>
    <recommendedName>
        <fullName evidence="3">DUF222 domain-containing protein</fullName>
    </recommendedName>
</protein>
<organism evidence="1 2">
    <name type="scientific">Gryllotalpicola daejeonensis</name>
    <dbReference type="NCBI Taxonomy" id="993087"/>
    <lineage>
        <taxon>Bacteria</taxon>
        <taxon>Bacillati</taxon>
        <taxon>Actinomycetota</taxon>
        <taxon>Actinomycetes</taxon>
        <taxon>Micrococcales</taxon>
        <taxon>Microbacteriaceae</taxon>
        <taxon>Gryllotalpicola</taxon>
    </lineage>
</organism>
<comment type="caution">
    <text evidence="1">The sequence shown here is derived from an EMBL/GenBank/DDBJ whole genome shotgun (WGS) entry which is preliminary data.</text>
</comment>
<keyword evidence="2" id="KW-1185">Reference proteome</keyword>
<evidence type="ECO:0000313" key="1">
    <source>
        <dbReference type="EMBL" id="GAA4153847.1"/>
    </source>
</evidence>
<dbReference type="Proteomes" id="UP001415169">
    <property type="component" value="Unassembled WGS sequence"/>
</dbReference>
<reference evidence="1" key="2">
    <citation type="submission" date="2023-12" db="EMBL/GenBank/DDBJ databases">
        <authorList>
            <person name="Sun Q."/>
            <person name="Inoue M."/>
        </authorList>
    </citation>
    <scope>NUCLEOTIDE SEQUENCE</scope>
    <source>
        <strain evidence="1">JCM 17590</strain>
    </source>
</reference>
<dbReference type="RefSeq" id="WP_344789755.1">
    <property type="nucleotide sequence ID" value="NZ_BAABBV010000001.1"/>
</dbReference>
<name>A0ABP7ZD32_9MICO</name>
<accession>A0ABP7ZD32</accession>
<sequence>MALTQMQERVRDLVVELRECDERRASRVTGEVMALLMEAVERESRGWSRDVGDWDGIEREDLAAAGLEVILEALADWRAGRIDFGDGANPAVWLLRRAGRVVANRSRGRIGNHGRTGTTSAARREKTIAIWVTAKLEGAWLSDGRVHLADGPTVDADGLLTEFNAQMRAGNTDAVKNGALASAEEMRAAFYRGRAVLPPHPANVIRYSQRALEQV</sequence>
<reference evidence="1" key="1">
    <citation type="journal article" date="2014" name="Int. J. Syst. Evol. Microbiol.">
        <title>Complete genome of a new Firmicutes species belonging to the dominant human colonic microbiota ('Ruminococcus bicirculans') reveals two chromosomes and a selective capacity to utilize plant glucans.</title>
        <authorList>
            <consortium name="NISC Comparative Sequencing Program"/>
            <person name="Wegmann U."/>
            <person name="Louis P."/>
            <person name="Goesmann A."/>
            <person name="Henrissat B."/>
            <person name="Duncan S.H."/>
            <person name="Flint H.J."/>
        </authorList>
    </citation>
    <scope>NUCLEOTIDE SEQUENCE</scope>
    <source>
        <strain evidence="1">JCM 17590</strain>
    </source>
</reference>
<evidence type="ECO:0000313" key="2">
    <source>
        <dbReference type="Proteomes" id="UP001415169"/>
    </source>
</evidence>